<dbReference type="OrthoDB" id="1681794at2"/>
<comment type="caution">
    <text evidence="3">The sequence shown here is derived from an EMBL/GenBank/DDBJ whole genome shotgun (WGS) entry which is preliminary data.</text>
</comment>
<evidence type="ECO:0000313" key="4">
    <source>
        <dbReference type="Proteomes" id="UP000468638"/>
    </source>
</evidence>
<dbReference type="PROSITE" id="PS50918">
    <property type="entry name" value="WWE"/>
    <property type="match status" value="1"/>
</dbReference>
<keyword evidence="1" id="KW-0472">Membrane</keyword>
<reference evidence="3 4" key="1">
    <citation type="submission" date="2019-11" db="EMBL/GenBank/DDBJ databases">
        <title>Genome sequences of 17 halophilic strains isolated from different environments.</title>
        <authorList>
            <person name="Furrow R.E."/>
        </authorList>
    </citation>
    <scope>NUCLEOTIDE SEQUENCE [LARGE SCALE GENOMIC DNA]</scope>
    <source>
        <strain evidence="3 4">22514_16_FS</strain>
    </source>
</reference>
<feature type="domain" description="WWE" evidence="2">
    <location>
        <begin position="60"/>
        <end position="101"/>
    </location>
</feature>
<keyword evidence="1" id="KW-1133">Transmembrane helix</keyword>
<organism evidence="3 4">
    <name type="scientific">Pontibacillus yanchengensis</name>
    <dbReference type="NCBI Taxonomy" id="462910"/>
    <lineage>
        <taxon>Bacteria</taxon>
        <taxon>Bacillati</taxon>
        <taxon>Bacillota</taxon>
        <taxon>Bacilli</taxon>
        <taxon>Bacillales</taxon>
        <taxon>Bacillaceae</taxon>
        <taxon>Pontibacillus</taxon>
    </lineage>
</organism>
<name>A0A6I4ZVU2_9BACI</name>
<dbReference type="EMBL" id="WMEQ01000002">
    <property type="protein sequence ID" value="MYL32866.1"/>
    <property type="molecule type" value="Genomic_DNA"/>
</dbReference>
<dbReference type="InterPro" id="IPR004170">
    <property type="entry name" value="WWE_dom"/>
</dbReference>
<dbReference type="AlphaFoldDB" id="A0A6I4ZVU2"/>
<feature type="transmembrane region" description="Helical" evidence="1">
    <location>
        <begin position="34"/>
        <end position="53"/>
    </location>
</feature>
<gene>
    <name evidence="3" type="ORF">GLW05_04565</name>
</gene>
<evidence type="ECO:0000256" key="1">
    <source>
        <dbReference type="SAM" id="Phobius"/>
    </source>
</evidence>
<dbReference type="Proteomes" id="UP000468638">
    <property type="component" value="Unassembled WGS sequence"/>
</dbReference>
<evidence type="ECO:0000259" key="2">
    <source>
        <dbReference type="PROSITE" id="PS50918"/>
    </source>
</evidence>
<protein>
    <recommendedName>
        <fullName evidence="2">WWE domain-containing protein</fullName>
    </recommendedName>
</protein>
<accession>A0A6I4ZVU2</accession>
<dbReference type="RefSeq" id="WP_160909282.1">
    <property type="nucleotide sequence ID" value="NZ_WMEQ01000002.1"/>
</dbReference>
<keyword evidence="1" id="KW-0812">Transmembrane</keyword>
<evidence type="ECO:0000313" key="3">
    <source>
        <dbReference type="EMBL" id="MYL32866.1"/>
    </source>
</evidence>
<proteinExistence type="predicted"/>
<sequence length="101" mass="12082">MNPFIIKEQLTSRLGVHWSLWAIPGFEQLYNRKYLLGLFYMIWEVVVNLLANLHLSIIYSFRGDLQASYDVVKWEWALFYPSVYAYGIWQAYNTSSRTNYE</sequence>